<dbReference type="InterPro" id="IPR027802">
    <property type="entry name" value="Multi-ubiquitin_dom"/>
</dbReference>
<dbReference type="Proteomes" id="UP000077734">
    <property type="component" value="Unassembled WGS sequence"/>
</dbReference>
<keyword evidence="3" id="KW-1185">Reference proteome</keyword>
<evidence type="ECO:0000259" key="1">
    <source>
        <dbReference type="Pfam" id="PF14452"/>
    </source>
</evidence>
<name>A0AA91I586_9GAMM</name>
<evidence type="ECO:0000313" key="3">
    <source>
        <dbReference type="Proteomes" id="UP000077734"/>
    </source>
</evidence>
<comment type="caution">
    <text evidence="2">The sequence shown here is derived from an EMBL/GenBank/DDBJ whole genome shotgun (WGS) entry which is preliminary data.</text>
</comment>
<dbReference type="Pfam" id="PF14452">
    <property type="entry name" value="Multi_ubiq"/>
    <property type="match status" value="1"/>
</dbReference>
<dbReference type="EMBL" id="LUUL01000093">
    <property type="protein sequence ID" value="OAI24225.1"/>
    <property type="molecule type" value="Genomic_DNA"/>
</dbReference>
<proteinExistence type="predicted"/>
<accession>A0AA91I586</accession>
<dbReference type="AlphaFoldDB" id="A0AA91I586"/>
<feature type="domain" description="Multi-ubiquitin" evidence="1">
    <location>
        <begin position="26"/>
        <end position="96"/>
    </location>
</feature>
<reference evidence="2 3" key="1">
    <citation type="submission" date="2016-03" db="EMBL/GenBank/DDBJ databases">
        <authorList>
            <person name="Heylen K."/>
            <person name="De Vos P."/>
            <person name="Vekeman B."/>
        </authorList>
    </citation>
    <scope>NUCLEOTIDE SEQUENCE [LARGE SCALE GENOMIC DNA]</scope>
    <source>
        <strain evidence="2 3">R-49807</strain>
    </source>
</reference>
<organism evidence="2 3">
    <name type="scientific">Methylomonas koyamae</name>
    <dbReference type="NCBI Taxonomy" id="702114"/>
    <lineage>
        <taxon>Bacteria</taxon>
        <taxon>Pseudomonadati</taxon>
        <taxon>Pseudomonadota</taxon>
        <taxon>Gammaproteobacteria</taxon>
        <taxon>Methylococcales</taxon>
        <taxon>Methylococcaceae</taxon>
        <taxon>Methylomonas</taxon>
    </lineage>
</organism>
<gene>
    <name evidence="2" type="ORF">A1356_16220</name>
</gene>
<sequence length="99" mass="11215">MFQIFLRIIDMQTEVKDKHDGKPSTYHIIVNGRPREVTGEHITYQQVVALAFPHDTAHDQVLYSVHYTGPHMADGTLAEGQSVKLHNGVKFDVTKTNRS</sequence>
<protein>
    <recommendedName>
        <fullName evidence="1">Multi-ubiquitin domain-containing protein</fullName>
    </recommendedName>
</protein>
<evidence type="ECO:0000313" key="2">
    <source>
        <dbReference type="EMBL" id="OAI24225.1"/>
    </source>
</evidence>